<dbReference type="Proteomes" id="UP001162483">
    <property type="component" value="Unassembled WGS sequence"/>
</dbReference>
<reference evidence="1" key="1">
    <citation type="submission" date="2023-05" db="EMBL/GenBank/DDBJ databases">
        <authorList>
            <person name="Stuckert A."/>
        </authorList>
    </citation>
    <scope>NUCLEOTIDE SEQUENCE</scope>
</reference>
<comment type="caution">
    <text evidence="1">The sequence shown here is derived from an EMBL/GenBank/DDBJ whole genome shotgun (WGS) entry which is preliminary data.</text>
</comment>
<organism evidence="1 2">
    <name type="scientific">Staurois parvus</name>
    <dbReference type="NCBI Taxonomy" id="386267"/>
    <lineage>
        <taxon>Eukaryota</taxon>
        <taxon>Metazoa</taxon>
        <taxon>Chordata</taxon>
        <taxon>Craniata</taxon>
        <taxon>Vertebrata</taxon>
        <taxon>Euteleostomi</taxon>
        <taxon>Amphibia</taxon>
        <taxon>Batrachia</taxon>
        <taxon>Anura</taxon>
        <taxon>Neobatrachia</taxon>
        <taxon>Ranoidea</taxon>
        <taxon>Ranidae</taxon>
        <taxon>Staurois</taxon>
    </lineage>
</organism>
<protein>
    <submittedName>
        <fullName evidence="1">Uncharacterized protein</fullName>
    </submittedName>
</protein>
<accession>A0ABN9G3I3</accession>
<name>A0ABN9G3I3_9NEOB</name>
<dbReference type="EMBL" id="CATNWA010017901">
    <property type="protein sequence ID" value="CAI9603899.1"/>
    <property type="molecule type" value="Genomic_DNA"/>
</dbReference>
<feature type="non-terminal residue" evidence="1">
    <location>
        <position position="1"/>
    </location>
</feature>
<evidence type="ECO:0000313" key="2">
    <source>
        <dbReference type="Proteomes" id="UP001162483"/>
    </source>
</evidence>
<sequence>LLILGHPESSAAVHGQFLTSACTVKVLLHPGPCIHYISSLTDPAFTISGFAQYTEHGSAIILVNINC</sequence>
<evidence type="ECO:0000313" key="1">
    <source>
        <dbReference type="EMBL" id="CAI9603899.1"/>
    </source>
</evidence>
<proteinExistence type="predicted"/>
<keyword evidence="2" id="KW-1185">Reference proteome</keyword>
<gene>
    <name evidence="1" type="ORF">SPARVUS_LOCUS13391962</name>
</gene>